<gene>
    <name evidence="8" type="ORF">Aple_063630</name>
</gene>
<dbReference type="Proteomes" id="UP000377595">
    <property type="component" value="Unassembled WGS sequence"/>
</dbReference>
<dbReference type="InterPro" id="IPR003593">
    <property type="entry name" value="AAA+_ATPase"/>
</dbReference>
<protein>
    <recommendedName>
        <fullName evidence="7">FtsK domain-containing protein</fullName>
    </recommendedName>
</protein>
<dbReference type="Gene3D" id="3.40.50.300">
    <property type="entry name" value="P-loop containing nucleotide triphosphate hydrolases"/>
    <property type="match status" value="5"/>
</dbReference>
<feature type="compositionally biased region" description="Low complexity" evidence="5">
    <location>
        <begin position="1111"/>
        <end position="1127"/>
    </location>
</feature>
<organism evidence="8 9">
    <name type="scientific">Acrocarpospora pleiomorpha</name>
    <dbReference type="NCBI Taxonomy" id="90975"/>
    <lineage>
        <taxon>Bacteria</taxon>
        <taxon>Bacillati</taxon>
        <taxon>Actinomycetota</taxon>
        <taxon>Actinomycetes</taxon>
        <taxon>Streptosporangiales</taxon>
        <taxon>Streptosporangiaceae</taxon>
        <taxon>Acrocarpospora</taxon>
    </lineage>
</organism>
<evidence type="ECO:0000313" key="8">
    <source>
        <dbReference type="EMBL" id="GES23464.1"/>
    </source>
</evidence>
<dbReference type="PANTHER" id="PTHR22683">
    <property type="entry name" value="SPORULATION PROTEIN RELATED"/>
    <property type="match status" value="1"/>
</dbReference>
<feature type="transmembrane region" description="Helical" evidence="6">
    <location>
        <begin position="318"/>
        <end position="335"/>
    </location>
</feature>
<comment type="caution">
    <text evidence="8">The sequence shown here is derived from an EMBL/GenBank/DDBJ whole genome shotgun (WGS) entry which is preliminary data.</text>
</comment>
<feature type="region of interest" description="Disordered" evidence="5">
    <location>
        <begin position="1571"/>
        <end position="1605"/>
    </location>
</feature>
<proteinExistence type="predicted"/>
<evidence type="ECO:0000256" key="3">
    <source>
        <dbReference type="PROSITE-ProRule" id="PRU00289"/>
    </source>
</evidence>
<dbReference type="GO" id="GO:0003677">
    <property type="term" value="F:DNA binding"/>
    <property type="evidence" value="ECO:0007669"/>
    <property type="project" value="InterPro"/>
</dbReference>
<feature type="domain" description="FtsK" evidence="7">
    <location>
        <begin position="1170"/>
        <end position="1374"/>
    </location>
</feature>
<dbReference type="PANTHER" id="PTHR22683:SF1">
    <property type="entry name" value="TYPE VII SECRETION SYSTEM PROTEIN ESSC"/>
    <property type="match status" value="1"/>
</dbReference>
<keyword evidence="9" id="KW-1185">Reference proteome</keyword>
<feature type="domain" description="FtsK" evidence="7">
    <location>
        <begin position="730"/>
        <end position="957"/>
    </location>
</feature>
<evidence type="ECO:0000256" key="2">
    <source>
        <dbReference type="ARBA" id="ARBA00022840"/>
    </source>
</evidence>
<feature type="binding site" evidence="3">
    <location>
        <begin position="748"/>
        <end position="755"/>
    </location>
    <ligand>
        <name>ATP</name>
        <dbReference type="ChEBI" id="CHEBI:30616"/>
    </ligand>
</feature>
<feature type="compositionally biased region" description="Polar residues" evidence="5">
    <location>
        <begin position="1070"/>
        <end position="1110"/>
    </location>
</feature>
<evidence type="ECO:0000256" key="4">
    <source>
        <dbReference type="SAM" id="Coils"/>
    </source>
</evidence>
<keyword evidence="1 3" id="KW-0547">Nucleotide-binding</keyword>
<dbReference type="GO" id="GO:0005524">
    <property type="term" value="F:ATP binding"/>
    <property type="evidence" value="ECO:0007669"/>
    <property type="project" value="UniProtKB-UniRule"/>
</dbReference>
<feature type="region of interest" description="Disordered" evidence="5">
    <location>
        <begin position="1664"/>
        <end position="1709"/>
    </location>
</feature>
<dbReference type="CDD" id="cd00060">
    <property type="entry name" value="FHA"/>
    <property type="match status" value="1"/>
</dbReference>
<feature type="coiled-coil region" evidence="4">
    <location>
        <begin position="365"/>
        <end position="392"/>
    </location>
</feature>
<reference evidence="8 9" key="1">
    <citation type="submission" date="2019-10" db="EMBL/GenBank/DDBJ databases">
        <title>Whole genome shotgun sequence of Acrocarpospora pleiomorpha NBRC 16267.</title>
        <authorList>
            <person name="Ichikawa N."/>
            <person name="Kimura A."/>
            <person name="Kitahashi Y."/>
            <person name="Komaki H."/>
            <person name="Oguchi A."/>
        </authorList>
    </citation>
    <scope>NUCLEOTIDE SEQUENCE [LARGE SCALE GENOMIC DNA]</scope>
    <source>
        <strain evidence="8 9">NBRC 16267</strain>
    </source>
</reference>
<name>A0A5M3XQE1_9ACTN</name>
<feature type="binding site" evidence="3">
    <location>
        <begin position="1200"/>
        <end position="1207"/>
    </location>
    <ligand>
        <name>ATP</name>
        <dbReference type="ChEBI" id="CHEBI:30616"/>
    </ligand>
</feature>
<dbReference type="EMBL" id="BLAF01000042">
    <property type="protein sequence ID" value="GES23464.1"/>
    <property type="molecule type" value="Genomic_DNA"/>
</dbReference>
<feature type="region of interest" description="Disordered" evidence="5">
    <location>
        <begin position="1617"/>
        <end position="1652"/>
    </location>
</feature>
<evidence type="ECO:0000256" key="5">
    <source>
        <dbReference type="SAM" id="MobiDB-lite"/>
    </source>
</evidence>
<dbReference type="SUPFAM" id="SSF52540">
    <property type="entry name" value="P-loop containing nucleoside triphosphate hydrolases"/>
    <property type="match status" value="2"/>
</dbReference>
<dbReference type="InterPro" id="IPR002543">
    <property type="entry name" value="FtsK_dom"/>
</dbReference>
<feature type="region of interest" description="Disordered" evidence="5">
    <location>
        <begin position="167"/>
        <end position="249"/>
    </location>
</feature>
<dbReference type="Pfam" id="PF01580">
    <property type="entry name" value="FtsK_SpoIIIE"/>
    <property type="match status" value="2"/>
</dbReference>
<evidence type="ECO:0000256" key="1">
    <source>
        <dbReference type="ARBA" id="ARBA00022741"/>
    </source>
</evidence>
<feature type="compositionally biased region" description="Low complexity" evidence="5">
    <location>
        <begin position="192"/>
        <end position="201"/>
    </location>
</feature>
<keyword evidence="2 3" id="KW-0067">ATP-binding</keyword>
<feature type="compositionally biased region" description="Basic and acidic residues" evidence="5">
    <location>
        <begin position="1580"/>
        <end position="1599"/>
    </location>
</feature>
<dbReference type="RefSeq" id="WP_155348360.1">
    <property type="nucleotide sequence ID" value="NZ_BAAAHM010000006.1"/>
</dbReference>
<feature type="compositionally biased region" description="Polar residues" evidence="5">
    <location>
        <begin position="1626"/>
        <end position="1642"/>
    </location>
</feature>
<feature type="compositionally biased region" description="Basic and acidic residues" evidence="5">
    <location>
        <begin position="1667"/>
        <end position="1692"/>
    </location>
</feature>
<sequence length="1827" mass="192913">MRIAITVVGSPGTAANRDVIVEGDESTTVAALARALENPNSRPSNVVRLPRARAPYGMDREAQEPTHTEVWLDGQRLDPAARVFGLLREGDRIALDRRAAMATVIEEPAGMVELRVVGGPGAGAVHRLGLGTHVIGSDPACAVTVPDPGLGAEAVIIRLVPSGITIEAGSSFRTPPDPAKPTTRSSSRSPMDSPATSSPRSSPKRPKDTSESTPKSPADRSGATPIPGSSTKAPIVGGHAPTLDGEPVDEPVAWSEGVMLACGNSVFSVGAIEPPDAHLDALPDGGLAYNRPPRLRLPERVVSFAVPQEPKRAEGMRLQLLAAFLPAVLGVVMMIVFNSWYFLLIAFMTPMIMIGQWVSDRRHGRKQHRQALKEFRQESEDFTRRVDAARTEDEKARRAAAPDPAELLLTATGPRRRLWERRTHDQDALRLRVGLADLPAEIEFEPPQQDPPIARNVPVALAMRRLGVAGLTGPRRVALGTARWLVGQAAALHSPRDLAIVVISAHPDGADQWGWVRWLPHCVTHVTDSVALIGADPDAAARRVAELAALITERLDEENAPLLRPGRLTGGPAGWNELGRGTPRPAEPTFGTYDERPYDVLVVLDGAQVLRGLPGMPQVLRQGPPAGVYTIAIDDDQALLPEECATVVSCAQGGTLRLRGGGLDALGRIRADQVSARWADRMARALAPLRDVSRDDAATALPSAARLLDLIDLTKPPGRDTRAIIGIGPEGPYAVDLRQDGPHALIAGTTGAGKSELLQTLISSLAVANRPDEMTFVLIDYKGGAAFKECVRLPHTVGMVSDLDGHLTQRALTSLAAEIRRRERLLLDAGAKDIDDYLEARDAAERGTTWVLGASGVTQTKVTGLFDRPSAGAVWTTAKDQLPPLPRLVLIIDEFAALVAELPDFVDGLVDIARRGRSLGIHLILATQRPGGVVTADIQANTSLRIALRVTDTHESADVIDGPEAAHIPKTLPGRCYVRSGSGPATAVQAARIGGRAPGGANPSGEVRISDLPWAALGHPLTSRNIEISGTTDLARLVDQVRTVTRSIPEQPSPWLPPLPDQVLLPTGSPIGSSTENPIGLSTRSPSGLSTENPIGLSTRSPSGLSTENPTGSSSGLSIRSSTGLSTENPTGDPIGLSTRSSTGSPTGGPIGLSTGFRTGGSTGSPSGRGDEIPFGISDLPWAQRIRPLTLGTGHLLIAGTARSGRSTALRTIAGSIAAHTSADDMHLHVIDCGSGALLPLVSLPHCGAVVTRDQLDRVERLLTRLRAEVGRRQHVLADAGYASLAEARAGGLREPWLVLMLDRWEGYVAAFENYDYGRMIDAMLQLLREGPAVGLRAVVTSDRSGLLGQISTVFEDRLVLRLADPADYGLAGLPPKNLPANMPNGRALAMSEQGIVESQIALLAEDSSGPAQVAALQALARAASKPQHQHPLRVDALPTRITAAQVMDLTPDFTPPSPLWTLIGAGGDALTPSGLDLLAHGPAAVVAGPARSGRSSTLLTAAQSFLDRDIPVLIIAPRRSPLRELRGVLAVLDGNARSLREDATGDGSFGGIPGAIDPLELLAKHTKQNKANKNENGNEQDKHQDIEQDPTQDKHQGFEQHATQAKRQDIELGTVQTKHQDVEQGATQARHQGVEQSTAQGRYQGVEQSAAEDMYQDVEPAVAQGNEHHEQGAGHGKEHHEQGAAHGKGSDHAQAATQGIGPGYGQGVGQGREQGRYVVIVDDAELISPDSALGSALDEILRTARDGEHGLLIAGTTGDLATAYRGFVAEARKSRTGVLLSVQSPADGDLFNVRLPRGATGGPPGRGLLVVSGSATPIQAAVPNPS</sequence>
<dbReference type="OrthoDB" id="9807790at2"/>
<dbReference type="InterPro" id="IPR050206">
    <property type="entry name" value="FtsK/SpoIIIE/SftA"/>
</dbReference>
<evidence type="ECO:0000259" key="7">
    <source>
        <dbReference type="PROSITE" id="PS50901"/>
    </source>
</evidence>
<dbReference type="SMART" id="SM00382">
    <property type="entry name" value="AAA"/>
    <property type="match status" value="3"/>
</dbReference>
<feature type="region of interest" description="Disordered" evidence="5">
    <location>
        <begin position="1048"/>
        <end position="1172"/>
    </location>
</feature>
<keyword evidence="6" id="KW-0472">Membrane</keyword>
<dbReference type="InterPro" id="IPR027417">
    <property type="entry name" value="P-loop_NTPase"/>
</dbReference>
<keyword evidence="6" id="KW-1133">Transmembrane helix</keyword>
<keyword evidence="4" id="KW-0175">Coiled coil</keyword>
<dbReference type="CDD" id="cd01127">
    <property type="entry name" value="TrwB_TraG_TraD_VirD4"/>
    <property type="match status" value="1"/>
</dbReference>
<feature type="compositionally biased region" description="Pro residues" evidence="5">
    <location>
        <begin position="1051"/>
        <end position="1060"/>
    </location>
</feature>
<keyword evidence="6" id="KW-0812">Transmembrane</keyword>
<accession>A0A5M3XQE1</accession>
<feature type="compositionally biased region" description="Low complexity" evidence="5">
    <location>
        <begin position="1136"/>
        <end position="1145"/>
    </location>
</feature>
<dbReference type="PROSITE" id="PS50901">
    <property type="entry name" value="FTSK"/>
    <property type="match status" value="2"/>
</dbReference>
<evidence type="ECO:0000313" key="9">
    <source>
        <dbReference type="Proteomes" id="UP000377595"/>
    </source>
</evidence>
<evidence type="ECO:0000256" key="6">
    <source>
        <dbReference type="SAM" id="Phobius"/>
    </source>
</evidence>